<dbReference type="Proteomes" id="UP000596092">
    <property type="component" value="Chromosome"/>
</dbReference>
<evidence type="ECO:0000313" key="2">
    <source>
        <dbReference type="EMBL" id="QQG64421.1"/>
    </source>
</evidence>
<protein>
    <submittedName>
        <fullName evidence="2">Uncharacterized protein</fullName>
    </submittedName>
</protein>
<reference evidence="2 3" key="1">
    <citation type="submission" date="2020-05" db="EMBL/GenBank/DDBJ databases">
        <title>Complete genome of Desulfobulbus oligotrophicus.</title>
        <authorList>
            <person name="Podar M."/>
        </authorList>
    </citation>
    <scope>NUCLEOTIDE SEQUENCE [LARGE SCALE GENOMIC DNA]</scope>
    <source>
        <strain evidence="2 3">Prop6</strain>
    </source>
</reference>
<gene>
    <name evidence="2" type="ORF">HP555_00385</name>
</gene>
<dbReference type="EMBL" id="CP054140">
    <property type="protein sequence ID" value="QQG64421.1"/>
    <property type="molecule type" value="Genomic_DNA"/>
</dbReference>
<dbReference type="RefSeq" id="WP_199263256.1">
    <property type="nucleotide sequence ID" value="NZ_CP054140.1"/>
</dbReference>
<dbReference type="Gene3D" id="3.40.220.10">
    <property type="entry name" value="Leucine Aminopeptidase, subunit E, domain 1"/>
    <property type="match status" value="1"/>
</dbReference>
<accession>A0A7T5VAW1</accession>
<proteinExistence type="predicted"/>
<dbReference type="AlphaFoldDB" id="A0A7T5VAW1"/>
<sequence>MNTIALCCISTDELRFPNQRAAAIAVKTVREYQKETDSHHQGRIQGRGSFYLSKAAS</sequence>
<dbReference type="InterPro" id="IPR043472">
    <property type="entry name" value="Macro_dom-like"/>
</dbReference>
<dbReference type="KEGG" id="dog:HP555_00385"/>
<name>A0A7T5VAW1_9BACT</name>
<keyword evidence="3" id="KW-1185">Reference proteome</keyword>
<evidence type="ECO:0000256" key="1">
    <source>
        <dbReference type="SAM" id="MobiDB-lite"/>
    </source>
</evidence>
<feature type="region of interest" description="Disordered" evidence="1">
    <location>
        <begin position="34"/>
        <end position="57"/>
    </location>
</feature>
<evidence type="ECO:0000313" key="3">
    <source>
        <dbReference type="Proteomes" id="UP000596092"/>
    </source>
</evidence>
<organism evidence="2 3">
    <name type="scientific">Desulfobulbus oligotrophicus</name>
    <dbReference type="NCBI Taxonomy" id="1909699"/>
    <lineage>
        <taxon>Bacteria</taxon>
        <taxon>Pseudomonadati</taxon>
        <taxon>Thermodesulfobacteriota</taxon>
        <taxon>Desulfobulbia</taxon>
        <taxon>Desulfobulbales</taxon>
        <taxon>Desulfobulbaceae</taxon>
        <taxon>Desulfobulbus</taxon>
    </lineage>
</organism>
<dbReference type="SUPFAM" id="SSF52949">
    <property type="entry name" value="Macro domain-like"/>
    <property type="match status" value="1"/>
</dbReference>